<dbReference type="NCBIfam" id="TIGR03988">
    <property type="entry name" value="antisig_RsrA"/>
    <property type="match status" value="1"/>
</dbReference>
<protein>
    <submittedName>
        <fullName evidence="2">Mycothiol system anti-sigma-R factor</fullName>
    </submittedName>
</protein>
<dbReference type="InterPro" id="IPR024020">
    <property type="entry name" value="Anit_sigma_mycothiol_RsrA"/>
</dbReference>
<keyword evidence="3" id="KW-1185">Reference proteome</keyword>
<dbReference type="Proteomes" id="UP001316189">
    <property type="component" value="Chromosome"/>
</dbReference>
<sequence length="113" mass="12597">MSAWDTSAPDPLAAGSHQTTPIAADALRARADGCGDGCAEALDRLFEYLDSELAEPDQERVRSHLEECKPCLEEFDVELVVKRLVRRCCQEEAPADLRVRVEQQMAALRTRPE</sequence>
<feature type="domain" description="Putative zinc-finger" evidence="1">
    <location>
        <begin position="38"/>
        <end position="71"/>
    </location>
</feature>
<accession>A0ABY5KXQ6</accession>
<organism evidence="2 3">
    <name type="scientific">Cellulomonas chengniuliangii</name>
    <dbReference type="NCBI Taxonomy" id="2968084"/>
    <lineage>
        <taxon>Bacteria</taxon>
        <taxon>Bacillati</taxon>
        <taxon>Actinomycetota</taxon>
        <taxon>Actinomycetes</taxon>
        <taxon>Micrococcales</taxon>
        <taxon>Cellulomonadaceae</taxon>
        <taxon>Cellulomonas</taxon>
    </lineage>
</organism>
<evidence type="ECO:0000259" key="1">
    <source>
        <dbReference type="Pfam" id="PF13490"/>
    </source>
</evidence>
<dbReference type="Pfam" id="PF13490">
    <property type="entry name" value="zf-HC2"/>
    <property type="match status" value="1"/>
</dbReference>
<dbReference type="RefSeq" id="WP_227569487.1">
    <property type="nucleotide sequence ID" value="NZ_CP101988.1"/>
</dbReference>
<evidence type="ECO:0000313" key="3">
    <source>
        <dbReference type="Proteomes" id="UP001316189"/>
    </source>
</evidence>
<reference evidence="2 3" key="1">
    <citation type="submission" date="2022-07" db="EMBL/GenBank/DDBJ databases">
        <title>Novel species in genus cellulomonas.</title>
        <authorList>
            <person name="Ye L."/>
        </authorList>
    </citation>
    <scope>NUCLEOTIDE SEQUENCE [LARGE SCALE GENOMIC DNA]</scope>
    <source>
        <strain evidence="3">zg-Y338</strain>
    </source>
</reference>
<name>A0ABY5KXQ6_9CELL</name>
<dbReference type="EMBL" id="CP101988">
    <property type="protein sequence ID" value="UUI74454.1"/>
    <property type="molecule type" value="Genomic_DNA"/>
</dbReference>
<gene>
    <name evidence="2" type="primary">rsrA</name>
    <name evidence="2" type="ORF">NP064_11675</name>
</gene>
<evidence type="ECO:0000313" key="2">
    <source>
        <dbReference type="EMBL" id="UUI74454.1"/>
    </source>
</evidence>
<proteinExistence type="predicted"/>
<dbReference type="InterPro" id="IPR027383">
    <property type="entry name" value="Znf_put"/>
</dbReference>